<gene>
    <name evidence="2" type="ORF">GF359_08580</name>
</gene>
<protein>
    <submittedName>
        <fullName evidence="2">Uncharacterized protein</fullName>
    </submittedName>
</protein>
<proteinExistence type="predicted"/>
<evidence type="ECO:0000313" key="3">
    <source>
        <dbReference type="Proteomes" id="UP000630660"/>
    </source>
</evidence>
<dbReference type="AlphaFoldDB" id="A0A9D5KAR8"/>
<keyword evidence="1" id="KW-0812">Transmembrane</keyword>
<keyword evidence="1" id="KW-0472">Membrane</keyword>
<dbReference type="EMBL" id="WJKJ01000285">
    <property type="protein sequence ID" value="MBD3365255.1"/>
    <property type="molecule type" value="Genomic_DNA"/>
</dbReference>
<accession>A0A9D5KAR8</accession>
<feature type="non-terminal residue" evidence="2">
    <location>
        <position position="119"/>
    </location>
</feature>
<feature type="transmembrane region" description="Helical" evidence="1">
    <location>
        <begin position="20"/>
        <end position="43"/>
    </location>
</feature>
<reference evidence="2" key="1">
    <citation type="submission" date="2019-11" db="EMBL/GenBank/DDBJ databases">
        <title>Microbial mats filling the niche in hypersaline microbial mats.</title>
        <authorList>
            <person name="Wong H.L."/>
            <person name="Macleod F.I."/>
            <person name="White R.A. III"/>
            <person name="Burns B.P."/>
        </authorList>
    </citation>
    <scope>NUCLEOTIDE SEQUENCE</scope>
    <source>
        <strain evidence="2">Bin_327</strain>
    </source>
</reference>
<evidence type="ECO:0000313" key="2">
    <source>
        <dbReference type="EMBL" id="MBD3365255.1"/>
    </source>
</evidence>
<sequence length="119" mass="14005">MPVADKDKEKGRSGKRIPVIVWVLLILFGLSFFVNIVVIASVSSIKRSVSEMREPLNLFYTDELDLIEAELDAFEMTFADEKPSYKGEIRRLKRDIEKTWELWDKASQAKKNRWYRVHK</sequence>
<keyword evidence="1" id="KW-1133">Transmembrane helix</keyword>
<name>A0A9D5KAR8_UNCW3</name>
<comment type="caution">
    <text evidence="2">The sequence shown here is derived from an EMBL/GenBank/DDBJ whole genome shotgun (WGS) entry which is preliminary data.</text>
</comment>
<evidence type="ECO:0000256" key="1">
    <source>
        <dbReference type="SAM" id="Phobius"/>
    </source>
</evidence>
<organism evidence="2 3">
    <name type="scientific">candidate division WOR-3 bacterium</name>
    <dbReference type="NCBI Taxonomy" id="2052148"/>
    <lineage>
        <taxon>Bacteria</taxon>
        <taxon>Bacteria division WOR-3</taxon>
    </lineage>
</organism>
<dbReference type="Proteomes" id="UP000630660">
    <property type="component" value="Unassembled WGS sequence"/>
</dbReference>